<proteinExistence type="predicted"/>
<reference evidence="1" key="1">
    <citation type="journal article" date="2015" name="Nature">
        <title>Complex archaea that bridge the gap between prokaryotes and eukaryotes.</title>
        <authorList>
            <person name="Spang A."/>
            <person name="Saw J.H."/>
            <person name="Jorgensen S.L."/>
            <person name="Zaremba-Niedzwiedzka K."/>
            <person name="Martijn J."/>
            <person name="Lind A.E."/>
            <person name="van Eijk R."/>
            <person name="Schleper C."/>
            <person name="Guy L."/>
            <person name="Ettema T.J."/>
        </authorList>
    </citation>
    <scope>NUCLEOTIDE SEQUENCE</scope>
</reference>
<comment type="caution">
    <text evidence="1">The sequence shown here is derived from an EMBL/GenBank/DDBJ whole genome shotgun (WGS) entry which is preliminary data.</text>
</comment>
<dbReference type="AlphaFoldDB" id="A0A0F9MPY0"/>
<sequence length="147" mass="16178">MSKKKDKPATTWAGKMKEWGGGDFTFLGSDGEALIFIVAGLPVLMASNYKGKDQERIGCPVITENGYQLFVCGKRVGRKLSKFESSFETNAIMVVRHGVEGDSNAKYDVKVLPEKETFDALCAIRDADFEVEMIAESVKAALEVMNK</sequence>
<name>A0A0F9MPY0_9ZZZZ</name>
<gene>
    <name evidence="1" type="ORF">LCGC14_1047260</name>
</gene>
<organism evidence="1">
    <name type="scientific">marine sediment metagenome</name>
    <dbReference type="NCBI Taxonomy" id="412755"/>
    <lineage>
        <taxon>unclassified sequences</taxon>
        <taxon>metagenomes</taxon>
        <taxon>ecological metagenomes</taxon>
    </lineage>
</organism>
<protein>
    <submittedName>
        <fullName evidence="1">Uncharacterized protein</fullName>
    </submittedName>
</protein>
<dbReference type="EMBL" id="LAZR01004355">
    <property type="protein sequence ID" value="KKN09375.1"/>
    <property type="molecule type" value="Genomic_DNA"/>
</dbReference>
<evidence type="ECO:0000313" key="1">
    <source>
        <dbReference type="EMBL" id="KKN09375.1"/>
    </source>
</evidence>
<accession>A0A0F9MPY0</accession>